<feature type="domain" description="AB hydrolase-1" evidence="4">
    <location>
        <begin position="87"/>
        <end position="332"/>
    </location>
</feature>
<evidence type="ECO:0000256" key="3">
    <source>
        <dbReference type="SAM" id="Phobius"/>
    </source>
</evidence>
<sequence>MADYAKLAQRIFLYSLIYTIAAFLGVLVLVRTAFVQWRKGGQNSAALKKRRELPPDCLNDPKLGNHCYVQLKNVKLHYVEKGDKTKPLMLLVHGFPEFWYSWRHQIREFSKDYWVVAVDMRGYADSEKPSGMKYYRMKYLLEDLKNLVEALGKEKVILVAHDWGGVIAWYFVMNYPQMVQSYIMMNAPHPVAFRKHLLSSFKQLRMYIFFFQLPYLPEYFIQMQDCKFLNVIWRTKRDPSAFTEEDKEAYRFVFGKPGAPTAPINYYRANILPQKRLLKRLPLDGTAPRGLMIFGADDLAISTEIVEKTKRLTPNLDTELVQNASHFVQQDDPASVNKLMTEFLAKVAEGK</sequence>
<keyword evidence="1" id="KW-0378">Hydrolase</keyword>
<evidence type="ECO:0000313" key="6">
    <source>
        <dbReference type="Proteomes" id="UP000291343"/>
    </source>
</evidence>
<dbReference type="Proteomes" id="UP000291343">
    <property type="component" value="Unassembled WGS sequence"/>
</dbReference>
<dbReference type="GO" id="GO:0004301">
    <property type="term" value="F:epoxide hydrolase activity"/>
    <property type="evidence" value="ECO:0007669"/>
    <property type="project" value="UniProtKB-ARBA"/>
</dbReference>
<dbReference type="OrthoDB" id="408373at2759"/>
<reference evidence="5 6" key="1">
    <citation type="journal article" date="2017" name="Gigascience">
        <title>Genome sequence of the small brown planthopper, Laodelphax striatellus.</title>
        <authorList>
            <person name="Zhu J."/>
            <person name="Jiang F."/>
            <person name="Wang X."/>
            <person name="Yang P."/>
            <person name="Bao Y."/>
            <person name="Zhao W."/>
            <person name="Wang W."/>
            <person name="Lu H."/>
            <person name="Wang Q."/>
            <person name="Cui N."/>
            <person name="Li J."/>
            <person name="Chen X."/>
            <person name="Luo L."/>
            <person name="Yu J."/>
            <person name="Kang L."/>
            <person name="Cui F."/>
        </authorList>
    </citation>
    <scope>NUCLEOTIDE SEQUENCE [LARGE SCALE GENOMIC DNA]</scope>
    <source>
        <strain evidence="5">Lst14</strain>
    </source>
</reference>
<name>A0A482X9E1_LAOST</name>
<dbReference type="InterPro" id="IPR029058">
    <property type="entry name" value="AB_hydrolase_fold"/>
</dbReference>
<keyword evidence="3" id="KW-0812">Transmembrane</keyword>
<keyword evidence="6" id="KW-1185">Reference proteome</keyword>
<dbReference type="SMR" id="A0A482X9E1"/>
<dbReference type="PANTHER" id="PTHR43329">
    <property type="entry name" value="EPOXIDE HYDROLASE"/>
    <property type="match status" value="1"/>
</dbReference>
<dbReference type="InterPro" id="IPR000639">
    <property type="entry name" value="Epox_hydrolase-like"/>
</dbReference>
<keyword evidence="3" id="KW-0472">Membrane</keyword>
<dbReference type="EMBL" id="QKKF02016051">
    <property type="protein sequence ID" value="RZF41921.1"/>
    <property type="molecule type" value="Genomic_DNA"/>
</dbReference>
<dbReference type="InParanoid" id="A0A482X9E1"/>
<gene>
    <name evidence="5" type="ORF">LSTR_LSTR005689</name>
</gene>
<evidence type="ECO:0000256" key="1">
    <source>
        <dbReference type="ARBA" id="ARBA00022801"/>
    </source>
</evidence>
<dbReference type="PRINTS" id="PR00412">
    <property type="entry name" value="EPOXHYDRLASE"/>
</dbReference>
<feature type="transmembrane region" description="Helical" evidence="3">
    <location>
        <begin position="12"/>
        <end position="34"/>
    </location>
</feature>
<proteinExistence type="inferred from homology"/>
<keyword evidence="3" id="KW-1133">Transmembrane helix</keyword>
<comment type="caution">
    <text evidence="5">The sequence shown here is derived from an EMBL/GenBank/DDBJ whole genome shotgun (WGS) entry which is preliminary data.</text>
</comment>
<evidence type="ECO:0000259" key="4">
    <source>
        <dbReference type="Pfam" id="PF00561"/>
    </source>
</evidence>
<dbReference type="PRINTS" id="PR00111">
    <property type="entry name" value="ABHYDROLASE"/>
</dbReference>
<dbReference type="AlphaFoldDB" id="A0A482X9E1"/>
<dbReference type="Pfam" id="PF00561">
    <property type="entry name" value="Abhydrolase_1"/>
    <property type="match status" value="1"/>
</dbReference>
<protein>
    <recommendedName>
        <fullName evidence="4">AB hydrolase-1 domain-containing protein</fullName>
    </recommendedName>
</protein>
<evidence type="ECO:0000256" key="2">
    <source>
        <dbReference type="ARBA" id="ARBA00038334"/>
    </source>
</evidence>
<comment type="similarity">
    <text evidence="2">Belongs to the AB hydrolase superfamily. Epoxide hydrolase family.</text>
</comment>
<dbReference type="InterPro" id="IPR000073">
    <property type="entry name" value="AB_hydrolase_1"/>
</dbReference>
<dbReference type="STRING" id="195883.A0A482X9E1"/>
<organism evidence="5 6">
    <name type="scientific">Laodelphax striatellus</name>
    <name type="common">Small brown planthopper</name>
    <name type="synonym">Delphax striatella</name>
    <dbReference type="NCBI Taxonomy" id="195883"/>
    <lineage>
        <taxon>Eukaryota</taxon>
        <taxon>Metazoa</taxon>
        <taxon>Ecdysozoa</taxon>
        <taxon>Arthropoda</taxon>
        <taxon>Hexapoda</taxon>
        <taxon>Insecta</taxon>
        <taxon>Pterygota</taxon>
        <taxon>Neoptera</taxon>
        <taxon>Paraneoptera</taxon>
        <taxon>Hemiptera</taxon>
        <taxon>Auchenorrhyncha</taxon>
        <taxon>Fulgoroidea</taxon>
        <taxon>Delphacidae</taxon>
        <taxon>Criomorphinae</taxon>
        <taxon>Laodelphax</taxon>
    </lineage>
</organism>
<evidence type="ECO:0000313" key="5">
    <source>
        <dbReference type="EMBL" id="RZF41921.1"/>
    </source>
</evidence>
<dbReference type="Gene3D" id="3.40.50.1820">
    <property type="entry name" value="alpha/beta hydrolase"/>
    <property type="match status" value="1"/>
</dbReference>
<accession>A0A482X9E1</accession>
<dbReference type="SUPFAM" id="SSF53474">
    <property type="entry name" value="alpha/beta-Hydrolases"/>
    <property type="match status" value="1"/>
</dbReference>